<dbReference type="GO" id="GO:0001522">
    <property type="term" value="P:pseudouridine synthesis"/>
    <property type="evidence" value="ECO:0007669"/>
    <property type="project" value="InterPro"/>
</dbReference>
<sequence length="104" mass="11770">MPISEGTMVEGVHCVPNLVELMPKQHDIPKSMAAYSGTTKYLHIHYLDFRILFISDCQSFDLTSNYVHKGRNHEVRELVKNAGLEVDSLKRVRIGGFRLPSDLG</sequence>
<dbReference type="InterPro" id="IPR050343">
    <property type="entry name" value="RsuA_PseudoU_synthase"/>
</dbReference>
<reference evidence="1 2" key="1">
    <citation type="submission" date="2020-09" db="EMBL/GenBank/DDBJ databases">
        <authorList>
            <person name="Ashkenazy H."/>
        </authorList>
    </citation>
    <scope>NUCLEOTIDE SEQUENCE [LARGE SCALE GENOMIC DNA]</scope>
    <source>
        <strain evidence="2">cv. Cdm-0</strain>
    </source>
</reference>
<dbReference type="AlphaFoldDB" id="A0A7G2EPZ7"/>
<dbReference type="Proteomes" id="UP000516314">
    <property type="component" value="Chromosome 3"/>
</dbReference>
<dbReference type="EMBL" id="LR881468">
    <property type="protein sequence ID" value="CAD5324751.1"/>
    <property type="molecule type" value="Genomic_DNA"/>
</dbReference>
<evidence type="ECO:0000313" key="1">
    <source>
        <dbReference type="EMBL" id="CAD5324751.1"/>
    </source>
</evidence>
<dbReference type="PANTHER" id="PTHR47683:SF2">
    <property type="entry name" value="RNA-BINDING S4 DOMAIN-CONTAINING PROTEIN"/>
    <property type="match status" value="1"/>
</dbReference>
<dbReference type="InterPro" id="IPR042092">
    <property type="entry name" value="PsdUridine_s_RsuA/RluB/E/F_cat"/>
</dbReference>
<evidence type="ECO:0000313" key="2">
    <source>
        <dbReference type="Proteomes" id="UP000516314"/>
    </source>
</evidence>
<dbReference type="Gene3D" id="3.30.70.1560">
    <property type="entry name" value="Alpha-L RNA-binding motif"/>
    <property type="match status" value="1"/>
</dbReference>
<dbReference type="GO" id="GO:0003723">
    <property type="term" value="F:RNA binding"/>
    <property type="evidence" value="ECO:0007669"/>
    <property type="project" value="InterPro"/>
</dbReference>
<protein>
    <submittedName>
        <fullName evidence="1">(thale cress) hypothetical protein</fullName>
    </submittedName>
</protein>
<accession>A0A7G2EPZ7</accession>
<dbReference type="InterPro" id="IPR020103">
    <property type="entry name" value="PsdUridine_synth_cat_dom_sf"/>
</dbReference>
<dbReference type="GO" id="GO:0009982">
    <property type="term" value="F:pseudouridine synthase activity"/>
    <property type="evidence" value="ECO:0007669"/>
    <property type="project" value="InterPro"/>
</dbReference>
<gene>
    <name evidence="1" type="ORF">AT9943_LOCUS12633</name>
</gene>
<organism evidence="1 2">
    <name type="scientific">Arabidopsis thaliana</name>
    <name type="common">Mouse-ear cress</name>
    <dbReference type="NCBI Taxonomy" id="3702"/>
    <lineage>
        <taxon>Eukaryota</taxon>
        <taxon>Viridiplantae</taxon>
        <taxon>Streptophyta</taxon>
        <taxon>Embryophyta</taxon>
        <taxon>Tracheophyta</taxon>
        <taxon>Spermatophyta</taxon>
        <taxon>Magnoliopsida</taxon>
        <taxon>eudicotyledons</taxon>
        <taxon>Gunneridae</taxon>
        <taxon>Pentapetalae</taxon>
        <taxon>rosids</taxon>
        <taxon>malvids</taxon>
        <taxon>Brassicales</taxon>
        <taxon>Brassicaceae</taxon>
        <taxon>Camelineae</taxon>
        <taxon>Arabidopsis</taxon>
    </lineage>
</organism>
<proteinExistence type="predicted"/>
<dbReference type="PANTHER" id="PTHR47683">
    <property type="entry name" value="PSEUDOURIDINE SYNTHASE FAMILY PROTEIN-RELATED"/>
    <property type="match status" value="1"/>
</dbReference>
<dbReference type="SUPFAM" id="SSF55120">
    <property type="entry name" value="Pseudouridine synthase"/>
    <property type="match status" value="1"/>
</dbReference>
<name>A0A7G2EPZ7_ARATH</name>